<feature type="region of interest" description="Disordered" evidence="1">
    <location>
        <begin position="678"/>
        <end position="710"/>
    </location>
</feature>
<evidence type="ECO:0000313" key="2">
    <source>
        <dbReference type="EMBL" id="CAI9094888.1"/>
    </source>
</evidence>
<sequence length="914" mass="103215">MSLPQSSATAHSTGHSSIPIQAFASGGSSLAINTLLNISAVDSYSILTTNQSTVIRQQSSQQQSNVGSEIEHAMATQVEHFEDAFQRLIGHNTNIASCTLSRSMTSGVNTAATVAVSLEVPPVSMVNNPLYHAIFQDIRNEYSVRNLERDQVMWNSQGNFTFDGRQLPPLSPPYGTPVMMLGTSWGQQLPYQRFQAPWPVTPGMQEQVLPMQHRKGSAVVPSQLSGQEGAPRLTYIPQGTTDVGVQATAGVTINQGPVGTGNNQGAVIENARQTGQHVSGIVVADPQIVPPHQTLEENREEQQWMEYEANQILNRNRAQAIGRHIRNQNLGNRHNPRHQHLWGHGGGRQQVDLGNEVRQEPDAAANDNQQQNFETGVHQILNAEDVFSRMIEDKIHKELGREIPEIPGKPCPGYVEWEPLPRNFKIPDFQQFSGEDEKRPEDHIKIRQKFGETAKAYLIRFRQMYAKIPDKYDEPTIFKMAIAGIQDYKVKLGVTPHSLRPLNHLADIVRRCEKVIKDKREKNPGKTKQWFNKAPIAEVNQNQWVHDEDDDEYEVNTAEIVNVRNYTCDALRRPTVPHSYNTPPPVGAPAGTSGQAGGANIGRAYSFDISQQEAIFYDMFQKGHIQYRGGYRQPKPADLVGKTYSTEFTTSRFECRSSSDAATSARTRLGNIVVNPKANSPYQVHDTRPSVWQRIQRSSQRDKTEPRSVRAAPVYDREWHHTVHPKSPTPPLRKEKMTRTQKQRWQRVVNKQNRGATGKLGTVQEEQPLLSQQASMNKFSGQEDRRSQLWRKVDMFFPPVNMVYMLSKNFRRKEPATATTIILKTVANSLVVPKAASFVTVWWYSTVISRSEVGPYCLIGMDKYGRPQQATMRRDMSLPEWKLLLQEVNRPYNYNMLRPLPDAPSIEEVFNEDN</sequence>
<feature type="region of interest" description="Disordered" evidence="1">
    <location>
        <begin position="720"/>
        <end position="739"/>
    </location>
</feature>
<dbReference type="EMBL" id="OX459119">
    <property type="protein sequence ID" value="CAI9094888.1"/>
    <property type="molecule type" value="Genomic_DNA"/>
</dbReference>
<feature type="compositionally biased region" description="Basic and acidic residues" evidence="1">
    <location>
        <begin position="699"/>
        <end position="708"/>
    </location>
</feature>
<proteinExistence type="predicted"/>
<organism evidence="2 3">
    <name type="scientific">Oldenlandia corymbosa var. corymbosa</name>
    <dbReference type="NCBI Taxonomy" id="529605"/>
    <lineage>
        <taxon>Eukaryota</taxon>
        <taxon>Viridiplantae</taxon>
        <taxon>Streptophyta</taxon>
        <taxon>Embryophyta</taxon>
        <taxon>Tracheophyta</taxon>
        <taxon>Spermatophyta</taxon>
        <taxon>Magnoliopsida</taxon>
        <taxon>eudicotyledons</taxon>
        <taxon>Gunneridae</taxon>
        <taxon>Pentapetalae</taxon>
        <taxon>asterids</taxon>
        <taxon>lamiids</taxon>
        <taxon>Gentianales</taxon>
        <taxon>Rubiaceae</taxon>
        <taxon>Rubioideae</taxon>
        <taxon>Spermacoceae</taxon>
        <taxon>Hedyotis-Oldenlandia complex</taxon>
        <taxon>Oldenlandia</taxon>
    </lineage>
</organism>
<dbReference type="AlphaFoldDB" id="A0AAV1CJM4"/>
<evidence type="ECO:0000313" key="3">
    <source>
        <dbReference type="Proteomes" id="UP001161247"/>
    </source>
</evidence>
<gene>
    <name evidence="2" type="ORF">OLC1_LOCUS5972</name>
</gene>
<protein>
    <submittedName>
        <fullName evidence="2">OLC1v1030712C1</fullName>
    </submittedName>
</protein>
<accession>A0AAV1CJM4</accession>
<dbReference type="Proteomes" id="UP001161247">
    <property type="component" value="Chromosome 2"/>
</dbReference>
<name>A0AAV1CJM4_OLDCO</name>
<feature type="region of interest" description="Disordered" evidence="1">
    <location>
        <begin position="328"/>
        <end position="351"/>
    </location>
</feature>
<reference evidence="2" key="1">
    <citation type="submission" date="2023-03" db="EMBL/GenBank/DDBJ databases">
        <authorList>
            <person name="Julca I."/>
        </authorList>
    </citation>
    <scope>NUCLEOTIDE SEQUENCE</scope>
</reference>
<keyword evidence="3" id="KW-1185">Reference proteome</keyword>
<evidence type="ECO:0000256" key="1">
    <source>
        <dbReference type="SAM" id="MobiDB-lite"/>
    </source>
</evidence>